<evidence type="ECO:0000256" key="8">
    <source>
        <dbReference type="ARBA" id="ARBA00049819"/>
    </source>
</evidence>
<evidence type="ECO:0000259" key="11">
    <source>
        <dbReference type="PROSITE" id="PS51194"/>
    </source>
</evidence>
<keyword evidence="2" id="KW-0227">DNA damage</keyword>
<dbReference type="InterPro" id="IPR012340">
    <property type="entry name" value="NA-bd_OB-fold"/>
</dbReference>
<evidence type="ECO:0000259" key="10">
    <source>
        <dbReference type="PROSITE" id="PS51192"/>
    </source>
</evidence>
<evidence type="ECO:0000256" key="9">
    <source>
        <dbReference type="SAM" id="MobiDB-lite"/>
    </source>
</evidence>
<dbReference type="GO" id="GO:0016787">
    <property type="term" value="F:hydrolase activity"/>
    <property type="evidence" value="ECO:0007669"/>
    <property type="project" value="UniProtKB-KW"/>
</dbReference>
<dbReference type="EMBL" id="QFKX01000005">
    <property type="protein sequence ID" value="PWH05476.1"/>
    <property type="molecule type" value="Genomic_DNA"/>
</dbReference>
<evidence type="ECO:0000256" key="6">
    <source>
        <dbReference type="ARBA" id="ARBA00023125"/>
    </source>
</evidence>
<proteinExistence type="predicted"/>
<dbReference type="PANTHER" id="PTHR47964:SF1">
    <property type="entry name" value="ATP-DEPENDENT DNA HELICASE HOMOLOG RECG, CHLOROPLASTIC"/>
    <property type="match status" value="1"/>
</dbReference>
<dbReference type="PROSITE" id="PS51194">
    <property type="entry name" value="HELICASE_CTER"/>
    <property type="match status" value="1"/>
</dbReference>
<evidence type="ECO:0000256" key="4">
    <source>
        <dbReference type="ARBA" id="ARBA00022806"/>
    </source>
</evidence>
<feature type="domain" description="Helicase ATP-binding" evidence="10">
    <location>
        <begin position="299"/>
        <end position="474"/>
    </location>
</feature>
<keyword evidence="13" id="KW-1185">Reference proteome</keyword>
<dbReference type="Proteomes" id="UP000245590">
    <property type="component" value="Unassembled WGS sequence"/>
</dbReference>
<dbReference type="InterPro" id="IPR001650">
    <property type="entry name" value="Helicase_C-like"/>
</dbReference>
<dbReference type="InterPro" id="IPR033454">
    <property type="entry name" value="RecG_wedge"/>
</dbReference>
<dbReference type="Gene3D" id="3.40.50.300">
    <property type="entry name" value="P-loop containing nucleotide triphosphate hydrolases"/>
    <property type="match status" value="2"/>
</dbReference>
<dbReference type="PANTHER" id="PTHR47964">
    <property type="entry name" value="ATP-DEPENDENT DNA HELICASE HOMOLOG RECG, CHLOROPLASTIC"/>
    <property type="match status" value="1"/>
</dbReference>
<dbReference type="GO" id="GO:0003677">
    <property type="term" value="F:DNA binding"/>
    <property type="evidence" value="ECO:0007669"/>
    <property type="project" value="UniProtKB-KW"/>
</dbReference>
<dbReference type="Pfam" id="PF17191">
    <property type="entry name" value="RecG_wedge"/>
    <property type="match status" value="1"/>
</dbReference>
<keyword evidence="3" id="KW-0378">Hydrolase</keyword>
<dbReference type="SMART" id="SM00490">
    <property type="entry name" value="HELICc"/>
    <property type="match status" value="1"/>
</dbReference>
<dbReference type="InterPro" id="IPR014001">
    <property type="entry name" value="Helicase_ATP-bd"/>
</dbReference>
<evidence type="ECO:0000256" key="2">
    <source>
        <dbReference type="ARBA" id="ARBA00022763"/>
    </source>
</evidence>
<evidence type="ECO:0000256" key="7">
    <source>
        <dbReference type="ARBA" id="ARBA00023204"/>
    </source>
</evidence>
<sequence length="751" mass="81670">MAAGTNGASRAAGTTRRSSGVPELGEILTDTELKALRQQGAEDLDDMLRLIPLRHVIPGPISSLRDLHEGQDVSAIVDVVDSRTRRMKRRPGSILEVLVSDGTDRLTLTFFLPKDHQVRWHQERLATGTRIVVFGTVHFDERYNHGAPQITNPRYDLVGASEEALVTAMRPIPVYSLRGRTKQSTMRAAYSKAVEYAGQLTTILPPTVLAAQHLPTLGEAMRKVHAPHTADEIAEGMRHLVIEEAFVLQTIFAQRRALDARTPAPALRADDPLQGLLDARLPFTLTEEQAEVGEAIRHQLARSHPTNVLLQGDVGSGKTVVALRAMLQAVDSGYQAVLLAPTEVLAEQHHRTIRGLLGDLGAADHMHAHPDATTVRLLTGSQPTAERRRTLLDITSGTAGIIVGTHAVLTQSVEFASLGLAVIDEQHRFGVDHRRRLRAKGPEGQSPHVVVMTATPIPRTAALATAGDLDVLSLRQIPAGRPGVSSYVVHEQDPSWEARMWERTAEEIRQGRQAFVVCARIDDSSGRGSSDDLLEYIGPGDLAGIPGMDPRSVTDTAERLASRPELQGVRIGILHGRLSGQEKQDVMDAMVAGEVDLLVATTMIEVGVDLPNASVMIVLDAERFGVSQLHQLRGRIGRGEYPGIAFFDTRAPHGSEASDHLTSVAATTDGFALAELDMQRRGTGDLVGEEQSGLHRTLRYLDVVRDSEIIARARNDAFDLVAGDVELEDHPQLAAAVQRRLRDADPNVERS</sequence>
<evidence type="ECO:0000313" key="13">
    <source>
        <dbReference type="Proteomes" id="UP000245590"/>
    </source>
</evidence>
<reference evidence="12 13" key="1">
    <citation type="submission" date="2018-05" db="EMBL/GenBank/DDBJ databases">
        <title>Brachybacterium sp. M1HQ-2T, whole genome shotgun sequence.</title>
        <authorList>
            <person name="Tuo L."/>
        </authorList>
    </citation>
    <scope>NUCLEOTIDE SEQUENCE [LARGE SCALE GENOMIC DNA]</scope>
    <source>
        <strain evidence="12 13">M1HQ-2</strain>
    </source>
</reference>
<dbReference type="AlphaFoldDB" id="A0A2U2RI00"/>
<keyword evidence="4 12" id="KW-0347">Helicase</keyword>
<evidence type="ECO:0000256" key="1">
    <source>
        <dbReference type="ARBA" id="ARBA00022741"/>
    </source>
</evidence>
<evidence type="ECO:0000256" key="5">
    <source>
        <dbReference type="ARBA" id="ARBA00022840"/>
    </source>
</evidence>
<keyword evidence="1" id="KW-0547">Nucleotide-binding</keyword>
<feature type="domain" description="Helicase C-terminal" evidence="11">
    <location>
        <begin position="529"/>
        <end position="679"/>
    </location>
</feature>
<dbReference type="Pfam" id="PF19833">
    <property type="entry name" value="RecG_dom3_C"/>
    <property type="match status" value="1"/>
</dbReference>
<dbReference type="GO" id="GO:0006281">
    <property type="term" value="P:DNA repair"/>
    <property type="evidence" value="ECO:0007669"/>
    <property type="project" value="UniProtKB-KW"/>
</dbReference>
<keyword evidence="7" id="KW-0234">DNA repair</keyword>
<dbReference type="CDD" id="cd04488">
    <property type="entry name" value="RecG_wedge_OBF"/>
    <property type="match status" value="1"/>
</dbReference>
<dbReference type="InterPro" id="IPR045562">
    <property type="entry name" value="RecG_dom3_C"/>
</dbReference>
<keyword evidence="5" id="KW-0067">ATP-binding</keyword>
<comment type="caution">
    <text evidence="12">The sequence shown here is derived from an EMBL/GenBank/DDBJ whole genome shotgun (WGS) entry which is preliminary data.</text>
</comment>
<dbReference type="Pfam" id="PF00271">
    <property type="entry name" value="Helicase_C"/>
    <property type="match status" value="1"/>
</dbReference>
<dbReference type="SUPFAM" id="SSF50249">
    <property type="entry name" value="Nucleic acid-binding proteins"/>
    <property type="match status" value="1"/>
</dbReference>
<dbReference type="Pfam" id="PF00270">
    <property type="entry name" value="DEAD"/>
    <property type="match status" value="1"/>
</dbReference>
<dbReference type="OrthoDB" id="9804325at2"/>
<dbReference type="InterPro" id="IPR047112">
    <property type="entry name" value="RecG/Mfd"/>
</dbReference>
<keyword evidence="6" id="KW-0238">DNA-binding</keyword>
<dbReference type="SMART" id="SM00487">
    <property type="entry name" value="DEXDc"/>
    <property type="match status" value="1"/>
</dbReference>
<dbReference type="SUPFAM" id="SSF52540">
    <property type="entry name" value="P-loop containing nucleoside triphosphate hydrolases"/>
    <property type="match status" value="2"/>
</dbReference>
<evidence type="ECO:0000313" key="12">
    <source>
        <dbReference type="EMBL" id="PWH05476.1"/>
    </source>
</evidence>
<dbReference type="InterPro" id="IPR027417">
    <property type="entry name" value="P-loop_NTPase"/>
</dbReference>
<protein>
    <recommendedName>
        <fullName evidence="8">Probable DNA 3'-5' helicase RecG</fullName>
    </recommendedName>
</protein>
<dbReference type="RefSeq" id="WP_109276440.1">
    <property type="nucleotide sequence ID" value="NZ_QFKX01000005.1"/>
</dbReference>
<feature type="region of interest" description="Disordered" evidence="9">
    <location>
        <begin position="1"/>
        <end position="24"/>
    </location>
</feature>
<dbReference type="PROSITE" id="PS51192">
    <property type="entry name" value="HELICASE_ATP_BIND_1"/>
    <property type="match status" value="1"/>
</dbReference>
<dbReference type="GO" id="GO:0003678">
    <property type="term" value="F:DNA helicase activity"/>
    <property type="evidence" value="ECO:0007669"/>
    <property type="project" value="TreeGrafter"/>
</dbReference>
<dbReference type="InterPro" id="IPR011545">
    <property type="entry name" value="DEAD/DEAH_box_helicase_dom"/>
</dbReference>
<accession>A0A2U2RI00</accession>
<organism evidence="12 13">
    <name type="scientific">Brachybacterium endophyticum</name>
    <dbReference type="NCBI Taxonomy" id="2182385"/>
    <lineage>
        <taxon>Bacteria</taxon>
        <taxon>Bacillati</taxon>
        <taxon>Actinomycetota</taxon>
        <taxon>Actinomycetes</taxon>
        <taxon>Micrococcales</taxon>
        <taxon>Dermabacteraceae</taxon>
        <taxon>Brachybacterium</taxon>
    </lineage>
</organism>
<dbReference type="GO" id="GO:0005524">
    <property type="term" value="F:ATP binding"/>
    <property type="evidence" value="ECO:0007669"/>
    <property type="project" value="UniProtKB-KW"/>
</dbReference>
<gene>
    <name evidence="12" type="ORF">DEO23_12950</name>
</gene>
<dbReference type="Gene3D" id="2.40.50.140">
    <property type="entry name" value="Nucleic acid-binding proteins"/>
    <property type="match status" value="1"/>
</dbReference>
<evidence type="ECO:0000256" key="3">
    <source>
        <dbReference type="ARBA" id="ARBA00022801"/>
    </source>
</evidence>
<name>A0A2U2RI00_9MICO</name>